<dbReference type="SMART" id="SM00297">
    <property type="entry name" value="BROMO"/>
    <property type="match status" value="1"/>
</dbReference>
<dbReference type="SUPFAM" id="SSF47370">
    <property type="entry name" value="Bromodomain"/>
    <property type="match status" value="1"/>
</dbReference>
<comment type="subcellular location">
    <subcellularLocation>
        <location evidence="1">Nucleus</location>
    </subcellularLocation>
</comment>
<feature type="region of interest" description="Disordered" evidence="5">
    <location>
        <begin position="816"/>
        <end position="963"/>
    </location>
</feature>
<dbReference type="Gene3D" id="3.30.40.10">
    <property type="entry name" value="Zinc/RING finger domain, C3HC4 (zinc finger)"/>
    <property type="match status" value="1"/>
</dbReference>
<feature type="compositionally biased region" description="Basic and acidic residues" evidence="5">
    <location>
        <begin position="294"/>
        <end position="324"/>
    </location>
</feature>
<dbReference type="InterPro" id="IPR036427">
    <property type="entry name" value="Bromodomain-like_sf"/>
</dbReference>
<dbReference type="PROSITE" id="PS00633">
    <property type="entry name" value="BROMODOMAIN_1"/>
    <property type="match status" value="1"/>
</dbReference>
<dbReference type="HOGENOM" id="CLU_307267_0_0_1"/>
<dbReference type="GO" id="GO:0006355">
    <property type="term" value="P:regulation of DNA-templated transcription"/>
    <property type="evidence" value="ECO:0007669"/>
    <property type="project" value="InterPro"/>
</dbReference>
<dbReference type="InterPro" id="IPR018359">
    <property type="entry name" value="Bromodomain_CS"/>
</dbReference>
<feature type="compositionally biased region" description="Low complexity" evidence="5">
    <location>
        <begin position="942"/>
        <end position="957"/>
    </location>
</feature>
<dbReference type="Pfam" id="PF00439">
    <property type="entry name" value="Bromodomain"/>
    <property type="match status" value="1"/>
</dbReference>
<keyword evidence="3" id="KW-0539">Nucleus</keyword>
<evidence type="ECO:0000256" key="4">
    <source>
        <dbReference type="PROSITE-ProRule" id="PRU00035"/>
    </source>
</evidence>
<feature type="compositionally biased region" description="Polar residues" evidence="5">
    <location>
        <begin position="1"/>
        <end position="16"/>
    </location>
</feature>
<reference evidence="7" key="2">
    <citation type="submission" date="2011-02" db="EMBL/GenBank/DDBJ databases">
        <authorList>
            <person name="MacLean D."/>
        </authorList>
    </citation>
    <scope>NUCLEOTIDE SEQUENCE</scope>
</reference>
<accession>F0WV80</accession>
<dbReference type="InterPro" id="IPR011011">
    <property type="entry name" value="Znf_FYVE_PHD"/>
</dbReference>
<dbReference type="PANTHER" id="PTHR14296">
    <property type="entry name" value="REMODELING AND SPACING FACTOR 1"/>
    <property type="match status" value="1"/>
</dbReference>
<evidence type="ECO:0000256" key="1">
    <source>
        <dbReference type="ARBA" id="ARBA00004123"/>
    </source>
</evidence>
<proteinExistence type="predicted"/>
<feature type="compositionally biased region" description="Basic residues" evidence="5">
    <location>
        <begin position="500"/>
        <end position="523"/>
    </location>
</feature>
<evidence type="ECO:0000256" key="2">
    <source>
        <dbReference type="ARBA" id="ARBA00023117"/>
    </source>
</evidence>
<organism evidence="7">
    <name type="scientific">Albugo laibachii Nc14</name>
    <dbReference type="NCBI Taxonomy" id="890382"/>
    <lineage>
        <taxon>Eukaryota</taxon>
        <taxon>Sar</taxon>
        <taxon>Stramenopiles</taxon>
        <taxon>Oomycota</taxon>
        <taxon>Peronosporomycetes</taxon>
        <taxon>Albuginales</taxon>
        <taxon>Albuginaceae</taxon>
        <taxon>Albugo</taxon>
    </lineage>
</organism>
<reference evidence="7" key="1">
    <citation type="journal article" date="2011" name="PLoS Biol.">
        <title>Gene gain and loss during evolution of obligate parasitism in the white rust pathogen of Arabidopsis thaliana.</title>
        <authorList>
            <person name="Kemen E."/>
            <person name="Gardiner A."/>
            <person name="Schultz-Larsen T."/>
            <person name="Kemen A.C."/>
            <person name="Balmuth A.L."/>
            <person name="Robert-Seilaniantz A."/>
            <person name="Bailey K."/>
            <person name="Holub E."/>
            <person name="Studholme D.J."/>
            <person name="Maclean D."/>
            <person name="Jones J.D."/>
        </authorList>
    </citation>
    <scope>NUCLEOTIDE SEQUENCE</scope>
</reference>
<evidence type="ECO:0000313" key="7">
    <source>
        <dbReference type="EMBL" id="CCA25319.1"/>
    </source>
</evidence>
<feature type="compositionally biased region" description="Acidic residues" evidence="5">
    <location>
        <begin position="678"/>
        <end position="688"/>
    </location>
</feature>
<evidence type="ECO:0000256" key="3">
    <source>
        <dbReference type="ARBA" id="ARBA00023242"/>
    </source>
</evidence>
<dbReference type="InterPro" id="IPR013083">
    <property type="entry name" value="Znf_RING/FYVE/PHD"/>
</dbReference>
<sequence length="963" mass="110595">MNRADSSISESSTHSAGTAPDDENTPRKSLYSLPTTPVNTDSMVELAQICHFCQTFRVPLKLPEFTRTELVSALRNIEKDAVCAPFLAELHYRLARDAVGVKLDKMRQDWERSVARKVSENWMLFFSYNPMPVGTSYSELSIENKIGVLNALCHWKIETCGDIRKFINSSQKEDEIDYDRFRTKSIGQDDKGSVYWYFDDACWVYAEKKMEGDRGNRLGNRFYLWRLRIASWLMNKVFLPMRCCQYLSHILWFYSYREANYCVEFADSTRIRLSLNFDLEDKGNTPEQIKVEPKIEAKPTEENDKVKHEEDLASLKHEERKDTGDSEAVNCEQNGKHEIPDPKTKKETTIVHAIGSKKRFIIDDDSSGSDESESSPQLSVILKSKKVKIEDVTAEEPSECPAISRPAIACDPAESTETFNILCASCRKDYDMRYLDPPLDIRPKGEWRCFECLVNDARGWPRRRRPCDTPTKADQARNPFKKNPKLRKHKAKSNSNLDRKHTKPKKKHKKSSQHRSSHCRTHRRRYHEEYRRLLDACKKRKRLREKIQADRMQMRHIEVPRPCTWRVVSSSLESLRRAIESLLGGSLEQERLRGRLICILKHQEAVEFERHKRQEMLYENLPRRQSSRIAMTRIKRQSGGDHDGDSSEPEGMPLGDSKQRLAMERASRARRRQREVDTSSEDENGDDADDWMDWLGLKSQPENALSTLCMTIIQRLLHEELAELFARPVDPETDGCVDYLDRISNPMDLGTVRIRVQQHFYQSWEMFKSDVELVWHNCETYNARDSVIVSYANTLRRMFGQMCKCAERHGARTLSDTKMAMESENEEDSVGISNEDAWTMEGSSGHSSEDTKNDSSDSTSQCPRSIPRRRRKIARKSSIDSDSQSVSENEHKVVSESSDEGLSAPPELEGSHTINPPPPPRTPSPVDHRPPTSLPSAKGDESPCSSSSSYFSSTSDSESSEAA</sequence>
<dbReference type="InterPro" id="IPR028942">
    <property type="entry name" value="WHIM1_dom"/>
</dbReference>
<dbReference type="InterPro" id="IPR028938">
    <property type="entry name" value="Rsf1-like"/>
</dbReference>
<dbReference type="Pfam" id="PF15612">
    <property type="entry name" value="WHIM1"/>
    <property type="match status" value="1"/>
</dbReference>
<dbReference type="GO" id="GO:0031213">
    <property type="term" value="C:RSF complex"/>
    <property type="evidence" value="ECO:0007669"/>
    <property type="project" value="InterPro"/>
</dbReference>
<name>F0WV80_9STRA</name>
<feature type="region of interest" description="Disordered" evidence="5">
    <location>
        <begin position="463"/>
        <end position="523"/>
    </location>
</feature>
<feature type="domain" description="Bromo" evidence="6">
    <location>
        <begin position="717"/>
        <end position="789"/>
    </location>
</feature>
<dbReference type="PROSITE" id="PS50014">
    <property type="entry name" value="BROMODOMAIN_2"/>
    <property type="match status" value="1"/>
</dbReference>
<feature type="compositionally biased region" description="Basic residues" evidence="5">
    <location>
        <begin position="479"/>
        <end position="492"/>
    </location>
</feature>
<dbReference type="PRINTS" id="PR00503">
    <property type="entry name" value="BROMODOMAIN"/>
</dbReference>
<feature type="compositionally biased region" description="Basic and acidic residues" evidence="5">
    <location>
        <begin position="657"/>
        <end position="667"/>
    </location>
</feature>
<protein>
    <submittedName>
        <fullName evidence="7">Uncharacterized protein AlNc14C290G10225</fullName>
    </submittedName>
</protein>
<dbReference type="AlphaFoldDB" id="F0WV80"/>
<dbReference type="Gene3D" id="1.20.920.10">
    <property type="entry name" value="Bromodomain-like"/>
    <property type="match status" value="1"/>
</dbReference>
<feature type="region of interest" description="Disordered" evidence="5">
    <location>
        <begin position="294"/>
        <end position="342"/>
    </location>
</feature>
<keyword evidence="2 4" id="KW-0103">Bromodomain</keyword>
<evidence type="ECO:0000259" key="6">
    <source>
        <dbReference type="PROSITE" id="PS50014"/>
    </source>
</evidence>
<feature type="compositionally biased region" description="Basic residues" evidence="5">
    <location>
        <begin position="866"/>
        <end position="875"/>
    </location>
</feature>
<dbReference type="CDD" id="cd04369">
    <property type="entry name" value="Bromodomain"/>
    <property type="match status" value="1"/>
</dbReference>
<dbReference type="InterPro" id="IPR001487">
    <property type="entry name" value="Bromodomain"/>
</dbReference>
<gene>
    <name evidence="7" type="primary">AlNc14C290G10225</name>
    <name evidence="7" type="ORF">ALNC14_114630</name>
</gene>
<feature type="region of interest" description="Disordered" evidence="5">
    <location>
        <begin position="628"/>
        <end position="688"/>
    </location>
</feature>
<dbReference type="SUPFAM" id="SSF57903">
    <property type="entry name" value="FYVE/PHD zinc finger"/>
    <property type="match status" value="1"/>
</dbReference>
<dbReference type="EMBL" id="FR824335">
    <property type="protein sequence ID" value="CCA25319.1"/>
    <property type="molecule type" value="Genomic_DNA"/>
</dbReference>
<evidence type="ECO:0000256" key="5">
    <source>
        <dbReference type="SAM" id="MobiDB-lite"/>
    </source>
</evidence>
<dbReference type="PANTHER" id="PTHR14296:SF3">
    <property type="entry name" value="DIKAR, ISOFORM F"/>
    <property type="match status" value="1"/>
</dbReference>
<feature type="region of interest" description="Disordered" evidence="5">
    <location>
        <begin position="1"/>
        <end position="34"/>
    </location>
</feature>